<feature type="domain" description="Sushi" evidence="5">
    <location>
        <begin position="53"/>
        <end position="112"/>
    </location>
</feature>
<dbReference type="Pfam" id="PF00084">
    <property type="entry name" value="Sushi"/>
    <property type="match status" value="4"/>
</dbReference>
<reference evidence="6" key="4">
    <citation type="submission" date="2025-09" db="UniProtKB">
        <authorList>
            <consortium name="Ensembl"/>
        </authorList>
    </citation>
    <scope>IDENTIFICATION</scope>
</reference>
<keyword evidence="3 4" id="KW-1015">Disulfide bond</keyword>
<keyword evidence="7" id="KW-1185">Reference proteome</keyword>
<evidence type="ECO:0000256" key="4">
    <source>
        <dbReference type="PROSITE-ProRule" id="PRU00302"/>
    </source>
</evidence>
<accession>K7FGJ5</accession>
<evidence type="ECO:0000256" key="2">
    <source>
        <dbReference type="ARBA" id="ARBA00022729"/>
    </source>
</evidence>
<dbReference type="EMBL" id="AGCU01086128">
    <property type="status" value="NOT_ANNOTATED_CDS"/>
    <property type="molecule type" value="Genomic_DNA"/>
</dbReference>
<dbReference type="SUPFAM" id="SSF57535">
    <property type="entry name" value="Complement control module/SCR domain"/>
    <property type="match status" value="5"/>
</dbReference>
<dbReference type="FunFam" id="2.10.70.10:FF:000026">
    <property type="entry name" value="Complement inhibitory factor H"/>
    <property type="match status" value="2"/>
</dbReference>
<feature type="domain" description="Sushi" evidence="5">
    <location>
        <begin position="300"/>
        <end position="357"/>
    </location>
</feature>
<protein>
    <recommendedName>
        <fullName evidence="5">Sushi domain-containing protein</fullName>
    </recommendedName>
</protein>
<dbReference type="GO" id="GO:0006956">
    <property type="term" value="P:complement activation"/>
    <property type="evidence" value="ECO:0007669"/>
    <property type="project" value="TreeGrafter"/>
</dbReference>
<dbReference type="GO" id="GO:0005615">
    <property type="term" value="C:extracellular space"/>
    <property type="evidence" value="ECO:0007669"/>
    <property type="project" value="TreeGrafter"/>
</dbReference>
<dbReference type="EMBL" id="AGCU01086126">
    <property type="status" value="NOT_ANNOTATED_CDS"/>
    <property type="molecule type" value="Genomic_DNA"/>
</dbReference>
<dbReference type="eggNOG" id="ENOG502QVSB">
    <property type="taxonomic scope" value="Eukaryota"/>
</dbReference>
<feature type="domain" description="Sushi" evidence="5">
    <location>
        <begin position="168"/>
        <end position="231"/>
    </location>
</feature>
<dbReference type="CDD" id="cd00033">
    <property type="entry name" value="CCP"/>
    <property type="match status" value="4"/>
</dbReference>
<dbReference type="InterPro" id="IPR035976">
    <property type="entry name" value="Sushi/SCR/CCP_sf"/>
</dbReference>
<dbReference type="SMART" id="SM00032">
    <property type="entry name" value="CCP"/>
    <property type="match status" value="5"/>
</dbReference>
<dbReference type="HOGENOM" id="CLU_020107_6_0_1"/>
<organism evidence="6 7">
    <name type="scientific">Pelodiscus sinensis</name>
    <name type="common">Chinese softshell turtle</name>
    <name type="synonym">Trionyx sinensis</name>
    <dbReference type="NCBI Taxonomy" id="13735"/>
    <lineage>
        <taxon>Eukaryota</taxon>
        <taxon>Metazoa</taxon>
        <taxon>Chordata</taxon>
        <taxon>Craniata</taxon>
        <taxon>Vertebrata</taxon>
        <taxon>Euteleostomi</taxon>
        <taxon>Archelosauria</taxon>
        <taxon>Testudinata</taxon>
        <taxon>Testudines</taxon>
        <taxon>Cryptodira</taxon>
        <taxon>Trionychia</taxon>
        <taxon>Trionychidae</taxon>
        <taxon>Pelodiscus</taxon>
    </lineage>
</organism>
<feature type="disulfide bond" evidence="4">
    <location>
        <begin position="237"/>
        <end position="280"/>
    </location>
</feature>
<feature type="domain" description="Sushi" evidence="5">
    <location>
        <begin position="1"/>
        <end position="51"/>
    </location>
</feature>
<feature type="domain" description="Sushi" evidence="5">
    <location>
        <begin position="235"/>
        <end position="293"/>
    </location>
</feature>
<dbReference type="GO" id="GO:0001851">
    <property type="term" value="F:complement component C3b binding"/>
    <property type="evidence" value="ECO:0007669"/>
    <property type="project" value="TreeGrafter"/>
</dbReference>
<dbReference type="PANTHER" id="PTHR45785">
    <property type="entry name" value="COMPLEMENT FACTOR H-RELATED"/>
    <property type="match status" value="1"/>
</dbReference>
<dbReference type="AlphaFoldDB" id="K7FGJ5"/>
<evidence type="ECO:0000259" key="5">
    <source>
        <dbReference type="PROSITE" id="PS50923"/>
    </source>
</evidence>
<evidence type="ECO:0000313" key="6">
    <source>
        <dbReference type="Ensembl" id="ENSPSIP00000007155.1"/>
    </source>
</evidence>
<dbReference type="EMBL" id="AGCU01086127">
    <property type="status" value="NOT_ANNOTATED_CDS"/>
    <property type="molecule type" value="Genomic_DNA"/>
</dbReference>
<name>K7FGJ5_PELSI</name>
<reference evidence="7" key="2">
    <citation type="journal article" date="2013" name="Nat. Genet.">
        <title>The draft genomes of soft-shell turtle and green sea turtle yield insights into the development and evolution of the turtle-specific body plan.</title>
        <authorList>
            <person name="Wang Z."/>
            <person name="Pascual-Anaya J."/>
            <person name="Zadissa A."/>
            <person name="Li W."/>
            <person name="Niimura Y."/>
            <person name="Huang Z."/>
            <person name="Li C."/>
            <person name="White S."/>
            <person name="Xiong Z."/>
            <person name="Fang D."/>
            <person name="Wang B."/>
            <person name="Ming Y."/>
            <person name="Chen Y."/>
            <person name="Zheng Y."/>
            <person name="Kuraku S."/>
            <person name="Pignatelli M."/>
            <person name="Herrero J."/>
            <person name="Beal K."/>
            <person name="Nozawa M."/>
            <person name="Li Q."/>
            <person name="Wang J."/>
            <person name="Zhang H."/>
            <person name="Yu L."/>
            <person name="Shigenobu S."/>
            <person name="Wang J."/>
            <person name="Liu J."/>
            <person name="Flicek P."/>
            <person name="Searle S."/>
            <person name="Wang J."/>
            <person name="Kuratani S."/>
            <person name="Yin Y."/>
            <person name="Aken B."/>
            <person name="Zhang G."/>
            <person name="Irie N."/>
        </authorList>
    </citation>
    <scope>NUCLEOTIDE SEQUENCE [LARGE SCALE GENOMIC DNA]</scope>
    <source>
        <strain evidence="7">Daiwa-1</strain>
    </source>
</reference>
<keyword evidence="2" id="KW-0732">Signal</keyword>
<reference evidence="6" key="3">
    <citation type="submission" date="2025-08" db="UniProtKB">
        <authorList>
            <consortium name="Ensembl"/>
        </authorList>
    </citation>
    <scope>IDENTIFICATION</scope>
</reference>
<dbReference type="PANTHER" id="PTHR45785:SF7">
    <property type="entry name" value="COMPLEMENT FACTOR H"/>
    <property type="match status" value="1"/>
</dbReference>
<dbReference type="Proteomes" id="UP000007267">
    <property type="component" value="Unassembled WGS sequence"/>
</dbReference>
<dbReference type="PROSITE" id="PS50923">
    <property type="entry name" value="SUSHI"/>
    <property type="match status" value="5"/>
</dbReference>
<dbReference type="EMBL" id="AGCU01086129">
    <property type="status" value="NOT_ANNOTATED_CDS"/>
    <property type="molecule type" value="Genomic_DNA"/>
</dbReference>
<dbReference type="InterPro" id="IPR000436">
    <property type="entry name" value="Sushi_SCR_CCP_dom"/>
</dbReference>
<evidence type="ECO:0000313" key="7">
    <source>
        <dbReference type="Proteomes" id="UP000007267"/>
    </source>
</evidence>
<comment type="caution">
    <text evidence="4">Lacks conserved residue(s) required for the propagation of feature annotation.</text>
</comment>
<keyword evidence="1 4" id="KW-0768">Sushi</keyword>
<reference evidence="7" key="1">
    <citation type="submission" date="2011-10" db="EMBL/GenBank/DDBJ databases">
        <authorList>
            <consortium name="Soft-shell Turtle Genome Consortium"/>
        </authorList>
    </citation>
    <scope>NUCLEOTIDE SEQUENCE [LARGE SCALE GENOMIC DNA]</scope>
    <source>
        <strain evidence="7">Daiwa-1</strain>
    </source>
</reference>
<proteinExistence type="predicted"/>
<dbReference type="OMA" id="YCLGNIQ"/>
<dbReference type="Gene3D" id="2.10.70.10">
    <property type="entry name" value="Complement Module, domain 1"/>
    <property type="match status" value="5"/>
</dbReference>
<sequence length="358" mass="40927">EHGYFLNNYWTTYKEGVEISYACLYDYVPENPEAKAVCTKNNWMPPPRCIYKKSCEKAQMSNGYYTQVKDKFELNEEATYRCLAGYTTPEGNEEGTIQCLKEGWTSLPKCIRDVYGLCGVHECHYGKYSGEQNYKPTVTAIVKLYSTPRKEGNLSQCQIKGWMPQPQLHCGKLMEEALQLVLRGSMRKGKSKYVDRDVVEFSCERNLKRVGSDSSQCYYFGWFPTFPNCTEEPKKPCEQPPPIDNGRPVKADRTQYSHGATVEYECESIYKMIGSKTAKCISGEWTSLPSCADKQFEITRKCPPPPQIPGAVKTTEIRNYENGEKIAFTCQKYFELQGVKEVMCENGKWQSPPRCTGQ</sequence>
<dbReference type="GeneTree" id="ENSGT00940000154386"/>
<evidence type="ECO:0000256" key="1">
    <source>
        <dbReference type="ARBA" id="ARBA00022659"/>
    </source>
</evidence>
<dbReference type="InterPro" id="IPR051503">
    <property type="entry name" value="ComplSys_Reg/VirEntry_Med"/>
</dbReference>
<evidence type="ECO:0000256" key="3">
    <source>
        <dbReference type="ARBA" id="ARBA00023157"/>
    </source>
</evidence>
<dbReference type="Ensembl" id="ENSPSIT00000007196.1">
    <property type="protein sequence ID" value="ENSPSIP00000007155.1"/>
    <property type="gene ID" value="ENSPSIG00000006590.1"/>
</dbReference>